<dbReference type="SUPFAM" id="SSF81301">
    <property type="entry name" value="Nucleotidyltransferase"/>
    <property type="match status" value="1"/>
</dbReference>
<name>A0ABU5TG34_9CYAN</name>
<evidence type="ECO:0008006" key="3">
    <source>
        <dbReference type="Google" id="ProtNLM"/>
    </source>
</evidence>
<evidence type="ECO:0000313" key="2">
    <source>
        <dbReference type="Proteomes" id="UP001301388"/>
    </source>
</evidence>
<dbReference type="Proteomes" id="UP001301388">
    <property type="component" value="Unassembled WGS sequence"/>
</dbReference>
<dbReference type="RefSeq" id="WP_323260660.1">
    <property type="nucleotide sequence ID" value="NZ_JAYGIE010000020.1"/>
</dbReference>
<reference evidence="1 2" key="1">
    <citation type="submission" date="2023-12" db="EMBL/GenBank/DDBJ databases">
        <title>Baltic Sea Cyanobacteria.</title>
        <authorList>
            <person name="Delbaje E."/>
            <person name="Fewer D.P."/>
            <person name="Shishido T.K."/>
        </authorList>
    </citation>
    <scope>NUCLEOTIDE SEQUENCE [LARGE SCALE GENOMIC DNA]</scope>
    <source>
        <strain evidence="1 2">UHCC 0370</strain>
    </source>
</reference>
<organism evidence="1 2">
    <name type="scientific">Pseudanabaena galeata UHCC 0370</name>
    <dbReference type="NCBI Taxonomy" id="3110310"/>
    <lineage>
        <taxon>Bacteria</taxon>
        <taxon>Bacillati</taxon>
        <taxon>Cyanobacteriota</taxon>
        <taxon>Cyanophyceae</taxon>
        <taxon>Pseudanabaenales</taxon>
        <taxon>Pseudanabaenaceae</taxon>
        <taxon>Pseudanabaena</taxon>
    </lineage>
</organism>
<evidence type="ECO:0000313" key="1">
    <source>
        <dbReference type="EMBL" id="MEA5477226.1"/>
    </source>
</evidence>
<sequence length="274" mass="31712">MNISVNPIQKIGHLMRTDPEGYLINECNWDSIQLPWLNLVEALRSICIETLGDRLHSINLRGSVPRGQAILNVSDLDSIVIIQGETSPELIAKITDIEIQLEKPYPFCQKVEIIPISYSEMQQPKSHWQTVLQTQGLCIYGEDLRSQFPQFKPNLDLVSHAFHLEEDLAETQIMLRQIPANSTHLESIVKQKCRWINKRIVRTGFELVMQKENAFTRDLYPCYERFAHHFPHHARLMYKALELAIQPSSNRDGLLMFLSHFGKCLVKEVNQNLR</sequence>
<comment type="caution">
    <text evidence="1">The sequence shown here is derived from an EMBL/GenBank/DDBJ whole genome shotgun (WGS) entry which is preliminary data.</text>
</comment>
<dbReference type="InterPro" id="IPR043519">
    <property type="entry name" value="NT_sf"/>
</dbReference>
<protein>
    <recommendedName>
        <fullName evidence="3">Polymerase nucleotidyl transferase domain-containing protein</fullName>
    </recommendedName>
</protein>
<accession>A0ABU5TG34</accession>
<dbReference type="EMBL" id="JAYGIE010000020">
    <property type="protein sequence ID" value="MEA5477226.1"/>
    <property type="molecule type" value="Genomic_DNA"/>
</dbReference>
<keyword evidence="2" id="KW-1185">Reference proteome</keyword>
<gene>
    <name evidence="1" type="ORF">VB774_06290</name>
</gene>
<proteinExistence type="predicted"/>